<dbReference type="EMBL" id="JAUUTY010000004">
    <property type="protein sequence ID" value="KAK1649224.1"/>
    <property type="molecule type" value="Genomic_DNA"/>
</dbReference>
<reference evidence="3" key="1">
    <citation type="submission" date="2023-07" db="EMBL/GenBank/DDBJ databases">
        <title>A chromosome-level genome assembly of Lolium multiflorum.</title>
        <authorList>
            <person name="Chen Y."/>
            <person name="Copetti D."/>
            <person name="Kolliker R."/>
            <person name="Studer B."/>
        </authorList>
    </citation>
    <scope>NUCLEOTIDE SEQUENCE</scope>
    <source>
        <strain evidence="3">02402/16</strain>
        <tissue evidence="3">Leaf</tissue>
    </source>
</reference>
<dbReference type="PANTHER" id="PTHR13361:SF1">
    <property type="entry name" value="WW DOMAIN-BINDING PROTEIN 11"/>
    <property type="match status" value="1"/>
</dbReference>
<evidence type="ECO:0000313" key="4">
    <source>
        <dbReference type="Proteomes" id="UP001231189"/>
    </source>
</evidence>
<sequence>MRNFARIAKEKLPGYAPKRKFPDDVDPDPYVRGRHPMGPTHSRRPASHSAALNPQVLEHVAPLAAQVGPEFEQALAQDQVPRSRKNKAPAEDVGTSEAPPAKRHKKKGSTGPSGRKRRHEMPVATGAPLSLTRSAPGMTTEASEDPARTSPPPQSSPARSGAGKAPSSLLGGKTNLGCAAPNPPNSRAEEDFISPTDFEDTSASNMGAGTEDAGRSEPLVPPVLEKKKKKTTASPSKPLPETSAPAAPSTAKDIPAPPPAKDAPAPPPTRDAPAPPPARHAPAPPPAPRAGKPAPAPQPAQPKGTMITAQQLTSAVTAATTPPSGSQAQSLVMHASRAAVPAGEKASAQLGRIVQVTRDEADLGSLREYIEKWNRADLSPTTCGLGKDKLPIADNSGPRSTAQHLSRLKRAVKEFDTAWHDANANVVGLLWEHRDLTEAFIALEQAHGKCQAALPETSLEELTGQISALQAEKEKLALEHNNALEAQRSSFGELKEKLIQAEVRHAEALKEAKAAGEAMVKEVRKELAEATGKLEKQLEDKAKQLKEVQDRNAALLADQAEFDRLIAQADNQALKIFPDSQPLAHKRVMELQTEHGVADPEAAWNAYDHLVALFARITHMMVVDRYLGHRRKPPFRFSEWKHSSARAGADATIRVACSGYDDLDLNALHSMCADAPTNTDPSKAAQRRDRAYRIAQCASTNTFIPPPADIADEISKDGEEEDADEDEGDAEEHAPKEETDAPPEQAPGTPAAL</sequence>
<feature type="coiled-coil region" evidence="1">
    <location>
        <begin position="459"/>
        <end position="558"/>
    </location>
</feature>
<protein>
    <submittedName>
        <fullName evidence="3">Uncharacterized protein</fullName>
    </submittedName>
</protein>
<keyword evidence="1" id="KW-0175">Coiled coil</keyword>
<proteinExistence type="predicted"/>
<feature type="region of interest" description="Disordered" evidence="2">
    <location>
        <begin position="1"/>
        <end position="305"/>
    </location>
</feature>
<gene>
    <name evidence="3" type="ORF">QYE76_067029</name>
</gene>
<comment type="caution">
    <text evidence="3">The sequence shown here is derived from an EMBL/GenBank/DDBJ whole genome shotgun (WGS) entry which is preliminary data.</text>
</comment>
<keyword evidence="4" id="KW-1185">Reference proteome</keyword>
<dbReference type="PANTHER" id="PTHR13361">
    <property type="entry name" value="WW DOMAIN-BINDING PROTEIN 11"/>
    <property type="match status" value="1"/>
</dbReference>
<evidence type="ECO:0000256" key="1">
    <source>
        <dbReference type="SAM" id="Coils"/>
    </source>
</evidence>
<feature type="compositionally biased region" description="Basic residues" evidence="2">
    <location>
        <begin position="101"/>
        <end position="119"/>
    </location>
</feature>
<feature type="compositionally biased region" description="Low complexity" evidence="2">
    <location>
        <begin position="232"/>
        <end position="254"/>
    </location>
</feature>
<feature type="compositionally biased region" description="Acidic residues" evidence="2">
    <location>
        <begin position="718"/>
        <end position="730"/>
    </location>
</feature>
<dbReference type="Proteomes" id="UP001231189">
    <property type="component" value="Unassembled WGS sequence"/>
</dbReference>
<evidence type="ECO:0000313" key="3">
    <source>
        <dbReference type="EMBL" id="KAK1649224.1"/>
    </source>
</evidence>
<organism evidence="3 4">
    <name type="scientific">Lolium multiflorum</name>
    <name type="common">Italian ryegrass</name>
    <name type="synonym">Lolium perenne subsp. multiflorum</name>
    <dbReference type="NCBI Taxonomy" id="4521"/>
    <lineage>
        <taxon>Eukaryota</taxon>
        <taxon>Viridiplantae</taxon>
        <taxon>Streptophyta</taxon>
        <taxon>Embryophyta</taxon>
        <taxon>Tracheophyta</taxon>
        <taxon>Spermatophyta</taxon>
        <taxon>Magnoliopsida</taxon>
        <taxon>Liliopsida</taxon>
        <taxon>Poales</taxon>
        <taxon>Poaceae</taxon>
        <taxon>BOP clade</taxon>
        <taxon>Pooideae</taxon>
        <taxon>Poodae</taxon>
        <taxon>Poeae</taxon>
        <taxon>Poeae Chloroplast Group 2 (Poeae type)</taxon>
        <taxon>Loliodinae</taxon>
        <taxon>Loliinae</taxon>
        <taxon>Lolium</taxon>
    </lineage>
</organism>
<accession>A0AAD8SCJ3</accession>
<feature type="region of interest" description="Disordered" evidence="2">
    <location>
        <begin position="701"/>
        <end position="753"/>
    </location>
</feature>
<evidence type="ECO:0000256" key="2">
    <source>
        <dbReference type="SAM" id="MobiDB-lite"/>
    </source>
</evidence>
<dbReference type="AlphaFoldDB" id="A0AAD8SCJ3"/>
<dbReference type="GO" id="GO:0005681">
    <property type="term" value="C:spliceosomal complex"/>
    <property type="evidence" value="ECO:0007669"/>
    <property type="project" value="TreeGrafter"/>
</dbReference>
<feature type="compositionally biased region" description="Pro residues" evidence="2">
    <location>
        <begin position="255"/>
        <end position="300"/>
    </location>
</feature>
<name>A0AAD8SCJ3_LOLMU</name>